<protein>
    <submittedName>
        <fullName evidence="1">DUF4241 domain-containing protein</fullName>
    </submittedName>
</protein>
<accession>A0A5R9E871</accession>
<gene>
    <name evidence="1" type="ORF">FEF34_27800</name>
</gene>
<dbReference type="EMBL" id="VAWE01000001">
    <property type="protein sequence ID" value="TLQ46280.1"/>
    <property type="molecule type" value="Genomic_DNA"/>
</dbReference>
<dbReference type="Proteomes" id="UP000305921">
    <property type="component" value="Unassembled WGS sequence"/>
</dbReference>
<keyword evidence="2" id="KW-1185">Reference proteome</keyword>
<comment type="caution">
    <text evidence="1">The sequence shown here is derived from an EMBL/GenBank/DDBJ whole genome shotgun (WGS) entry which is preliminary data.</text>
</comment>
<organism evidence="1 2">
    <name type="scientific">Streptomyces marianii</name>
    <dbReference type="NCBI Taxonomy" id="1817406"/>
    <lineage>
        <taxon>Bacteria</taxon>
        <taxon>Bacillati</taxon>
        <taxon>Actinomycetota</taxon>
        <taxon>Actinomycetes</taxon>
        <taxon>Kitasatosporales</taxon>
        <taxon>Streptomycetaceae</taxon>
        <taxon>Streptomyces</taxon>
    </lineage>
</organism>
<dbReference type="RefSeq" id="WP_138055585.1">
    <property type="nucleotide sequence ID" value="NZ_VAWE01000001.1"/>
</dbReference>
<sequence length="237" mass="25880">MVRVTDARLRAGAEVAEYLEEVLTAGARLGVLSDHPLTFVEVVEVSEVTSIRIPSGRLIVDSPWTDEEPRELKERISPGVYRVDAAWVEAPHEFMGEYVSGRECAAIRLCVRDAPVVGWEMGLAVGDDIERLQKGQEVGFETDTAMGCFSDAVAWSALTAPFRSFREACESREPGTFVSRDTAGLCDGYFERSPDESHGADLLTFVANEGRTVVWLGRTDSGSVASIVVVPHLDMLA</sequence>
<dbReference type="OrthoDB" id="9789980at2"/>
<reference evidence="1 2" key="1">
    <citation type="submission" date="2019-05" db="EMBL/GenBank/DDBJ databases">
        <title>Streptomyces marianii sp. nov., a novel marine actinomycete from southern coast of India.</title>
        <authorList>
            <person name="Iniyan A.M."/>
            <person name="Wink J."/>
            <person name="Ramprasad E."/>
            <person name="Ramana C.V."/>
            <person name="Bunk B."/>
            <person name="Sproer C."/>
            <person name="Joseph F.-J.R.S."/>
            <person name="Vincent S.G.P."/>
        </authorList>
    </citation>
    <scope>NUCLEOTIDE SEQUENCE [LARGE SCALE GENOMIC DNA]</scope>
    <source>
        <strain evidence="1 2">ICN19</strain>
    </source>
</reference>
<dbReference type="InterPro" id="IPR025335">
    <property type="entry name" value="DUF4241"/>
</dbReference>
<proteinExistence type="predicted"/>
<dbReference type="AlphaFoldDB" id="A0A5R9E871"/>
<evidence type="ECO:0000313" key="2">
    <source>
        <dbReference type="Proteomes" id="UP000305921"/>
    </source>
</evidence>
<name>A0A5R9E871_9ACTN</name>
<dbReference type="Pfam" id="PF14025">
    <property type="entry name" value="DUF4241"/>
    <property type="match status" value="1"/>
</dbReference>
<evidence type="ECO:0000313" key="1">
    <source>
        <dbReference type="EMBL" id="TLQ46280.1"/>
    </source>
</evidence>